<dbReference type="OrthoDB" id="7709246at2"/>
<evidence type="ECO:0000313" key="3">
    <source>
        <dbReference type="Proteomes" id="UP000183400"/>
    </source>
</evidence>
<protein>
    <submittedName>
        <fullName evidence="2">Uncharacterized protein</fullName>
    </submittedName>
</protein>
<feature type="transmembrane region" description="Helical" evidence="1">
    <location>
        <begin position="67"/>
        <end position="86"/>
    </location>
</feature>
<accession>A0A1H2V3H7</accession>
<dbReference type="EMBL" id="FNNP01000001">
    <property type="protein sequence ID" value="SDW62877.1"/>
    <property type="molecule type" value="Genomic_DNA"/>
</dbReference>
<keyword evidence="1" id="KW-1133">Transmembrane helix</keyword>
<reference evidence="3" key="1">
    <citation type="submission" date="2016-10" db="EMBL/GenBank/DDBJ databases">
        <authorList>
            <person name="Varghese N."/>
            <person name="Submissions S."/>
        </authorList>
    </citation>
    <scope>NUCLEOTIDE SEQUENCE [LARGE SCALE GENOMIC DNA]</scope>
    <source>
        <strain evidence="3">DSM 27839</strain>
    </source>
</reference>
<keyword evidence="3" id="KW-1185">Reference proteome</keyword>
<evidence type="ECO:0000256" key="1">
    <source>
        <dbReference type="SAM" id="Phobius"/>
    </source>
</evidence>
<feature type="transmembrane region" description="Helical" evidence="1">
    <location>
        <begin position="6"/>
        <end position="26"/>
    </location>
</feature>
<name>A0A1H2V3H7_9RHOB</name>
<keyword evidence="1" id="KW-0472">Membrane</keyword>
<dbReference type="Proteomes" id="UP000183400">
    <property type="component" value="Unassembled WGS sequence"/>
</dbReference>
<dbReference type="STRING" id="985054.SAMN05444358_1011346"/>
<feature type="transmembrane region" description="Helical" evidence="1">
    <location>
        <begin position="33"/>
        <end position="55"/>
    </location>
</feature>
<dbReference type="AlphaFoldDB" id="A0A1H2V3H7"/>
<sequence length="97" mass="9950">MVDIATFAYLPLITLVLGSVAGFVAGRWIGMKGLLWLIGLTSALGLVLIVMLAGIGTGEEEQAFGPFVWLTGAVLPFLFAAIMGGVGGRSLAARANA</sequence>
<keyword evidence="1" id="KW-0812">Transmembrane</keyword>
<gene>
    <name evidence="2" type="ORF">SAMN05444358_1011346</name>
</gene>
<organism evidence="2 3">
    <name type="scientific">Ruegeria halocynthiae</name>
    <dbReference type="NCBI Taxonomy" id="985054"/>
    <lineage>
        <taxon>Bacteria</taxon>
        <taxon>Pseudomonadati</taxon>
        <taxon>Pseudomonadota</taxon>
        <taxon>Alphaproteobacteria</taxon>
        <taxon>Rhodobacterales</taxon>
        <taxon>Roseobacteraceae</taxon>
        <taxon>Ruegeria</taxon>
    </lineage>
</organism>
<evidence type="ECO:0000313" key="2">
    <source>
        <dbReference type="EMBL" id="SDW62877.1"/>
    </source>
</evidence>
<proteinExistence type="predicted"/>
<dbReference type="RefSeq" id="WP_074735447.1">
    <property type="nucleotide sequence ID" value="NZ_FNNP01000001.1"/>
</dbReference>